<dbReference type="EMBL" id="ML994705">
    <property type="protein sequence ID" value="KAF2176596.1"/>
    <property type="molecule type" value="Genomic_DNA"/>
</dbReference>
<organism evidence="1 2">
    <name type="scientific">Zopfia rhizophila CBS 207.26</name>
    <dbReference type="NCBI Taxonomy" id="1314779"/>
    <lineage>
        <taxon>Eukaryota</taxon>
        <taxon>Fungi</taxon>
        <taxon>Dikarya</taxon>
        <taxon>Ascomycota</taxon>
        <taxon>Pezizomycotina</taxon>
        <taxon>Dothideomycetes</taxon>
        <taxon>Dothideomycetes incertae sedis</taxon>
        <taxon>Zopfiaceae</taxon>
        <taxon>Zopfia</taxon>
    </lineage>
</organism>
<sequence>MLRDLSHKEDILNAFSGMLAVLNEYMEGDIINGIPAPVFDLAVLWAPAAKISRRGCQLRFVNEQGMTDTDFPSWSWAGWTGPVEYRLLEEMLSTEEALPTPLIPSYIIKVDGSVKTIATRTQRNPAIGGATGNNPQPVNVNENLPWPVDPLAANLLRFTAPCVPLSAFTISWTKEPLSSTDHTHISTNQFVYHILDRNGKRCRPWWYQAGCNHIHPEMNKFRESKLLFAGVSQHIDTYRSRRGPSRVEGEIRIFDDDVYPAVGKGSGLINALMIGEDWYHGFAKRISAARIHVKVWEEAKPEMRLIQMI</sequence>
<keyword evidence="2" id="KW-1185">Reference proteome</keyword>
<name>A0A6A6DG85_9PEZI</name>
<dbReference type="PANTHER" id="PTHR33112">
    <property type="entry name" value="DOMAIN PROTEIN, PUTATIVE-RELATED"/>
    <property type="match status" value="1"/>
</dbReference>
<dbReference type="OrthoDB" id="2958217at2759"/>
<evidence type="ECO:0000313" key="1">
    <source>
        <dbReference type="EMBL" id="KAF2176596.1"/>
    </source>
</evidence>
<dbReference type="Proteomes" id="UP000800200">
    <property type="component" value="Unassembled WGS sequence"/>
</dbReference>
<dbReference type="AlphaFoldDB" id="A0A6A6DG85"/>
<protein>
    <submittedName>
        <fullName evidence="1">Uncharacterized protein</fullName>
    </submittedName>
</protein>
<reference evidence="1" key="1">
    <citation type="journal article" date="2020" name="Stud. Mycol.">
        <title>101 Dothideomycetes genomes: a test case for predicting lifestyles and emergence of pathogens.</title>
        <authorList>
            <person name="Haridas S."/>
            <person name="Albert R."/>
            <person name="Binder M."/>
            <person name="Bloem J."/>
            <person name="Labutti K."/>
            <person name="Salamov A."/>
            <person name="Andreopoulos B."/>
            <person name="Baker S."/>
            <person name="Barry K."/>
            <person name="Bills G."/>
            <person name="Bluhm B."/>
            <person name="Cannon C."/>
            <person name="Castanera R."/>
            <person name="Culley D."/>
            <person name="Daum C."/>
            <person name="Ezra D."/>
            <person name="Gonzalez J."/>
            <person name="Henrissat B."/>
            <person name="Kuo A."/>
            <person name="Liang C."/>
            <person name="Lipzen A."/>
            <person name="Lutzoni F."/>
            <person name="Magnuson J."/>
            <person name="Mondo S."/>
            <person name="Nolan M."/>
            <person name="Ohm R."/>
            <person name="Pangilinan J."/>
            <person name="Park H.-J."/>
            <person name="Ramirez L."/>
            <person name="Alfaro M."/>
            <person name="Sun H."/>
            <person name="Tritt A."/>
            <person name="Yoshinaga Y."/>
            <person name="Zwiers L.-H."/>
            <person name="Turgeon B."/>
            <person name="Goodwin S."/>
            <person name="Spatafora J."/>
            <person name="Crous P."/>
            <person name="Grigoriev I."/>
        </authorList>
    </citation>
    <scope>NUCLEOTIDE SEQUENCE</scope>
    <source>
        <strain evidence="1">CBS 207.26</strain>
    </source>
</reference>
<evidence type="ECO:0000313" key="2">
    <source>
        <dbReference type="Proteomes" id="UP000800200"/>
    </source>
</evidence>
<dbReference type="PANTHER" id="PTHR33112:SF12">
    <property type="entry name" value="HETEROKARYON INCOMPATIBILITY DOMAIN-CONTAINING PROTEIN"/>
    <property type="match status" value="1"/>
</dbReference>
<gene>
    <name evidence="1" type="ORF">K469DRAFT_722215</name>
</gene>
<proteinExistence type="predicted"/>
<accession>A0A6A6DG85</accession>